<dbReference type="Proteomes" id="UP000001194">
    <property type="component" value="Unassembled WGS sequence"/>
</dbReference>
<dbReference type="InParanoid" id="B0DZT4"/>
<dbReference type="HOGENOM" id="CLU_2223725_0_0_1"/>
<dbReference type="RefSeq" id="XP_001889475.1">
    <property type="nucleotide sequence ID" value="XM_001889440.1"/>
</dbReference>
<sequence>MPWMEAASIGVEVNSQTTTPDRFVSGKVIDNLKVWLQHELSFSIVPTGPIRSSRSKVSACTDAHWQSGRRRIKVFCTVEALQLCVGSRLFLIGTAPEYIYSTLLYR</sequence>
<reference evidence="1 2" key="1">
    <citation type="journal article" date="2008" name="Nature">
        <title>The genome of Laccaria bicolor provides insights into mycorrhizal symbiosis.</title>
        <authorList>
            <person name="Martin F."/>
            <person name="Aerts A."/>
            <person name="Ahren D."/>
            <person name="Brun A."/>
            <person name="Danchin E.G.J."/>
            <person name="Duchaussoy F."/>
            <person name="Gibon J."/>
            <person name="Kohler A."/>
            <person name="Lindquist E."/>
            <person name="Pereda V."/>
            <person name="Salamov A."/>
            <person name="Shapiro H.J."/>
            <person name="Wuyts J."/>
            <person name="Blaudez D."/>
            <person name="Buee M."/>
            <person name="Brokstein P."/>
            <person name="Canbaeck B."/>
            <person name="Cohen D."/>
            <person name="Courty P.E."/>
            <person name="Coutinho P.M."/>
            <person name="Delaruelle C."/>
            <person name="Detter J.C."/>
            <person name="Deveau A."/>
            <person name="DiFazio S."/>
            <person name="Duplessis S."/>
            <person name="Fraissinet-Tachet L."/>
            <person name="Lucic E."/>
            <person name="Frey-Klett P."/>
            <person name="Fourrey C."/>
            <person name="Feussner I."/>
            <person name="Gay G."/>
            <person name="Grimwood J."/>
            <person name="Hoegger P.J."/>
            <person name="Jain P."/>
            <person name="Kilaru S."/>
            <person name="Labbe J."/>
            <person name="Lin Y.C."/>
            <person name="Legue V."/>
            <person name="Le Tacon F."/>
            <person name="Marmeisse R."/>
            <person name="Melayah D."/>
            <person name="Montanini B."/>
            <person name="Muratet M."/>
            <person name="Nehls U."/>
            <person name="Niculita-Hirzel H."/>
            <person name="Oudot-Le Secq M.P."/>
            <person name="Peter M."/>
            <person name="Quesneville H."/>
            <person name="Rajashekar B."/>
            <person name="Reich M."/>
            <person name="Rouhier N."/>
            <person name="Schmutz J."/>
            <person name="Yin T."/>
            <person name="Chalot M."/>
            <person name="Henrissat B."/>
            <person name="Kuees U."/>
            <person name="Lucas S."/>
            <person name="Van de Peer Y."/>
            <person name="Podila G.K."/>
            <person name="Polle A."/>
            <person name="Pukkila P.J."/>
            <person name="Richardson P.M."/>
            <person name="Rouze P."/>
            <person name="Sanders I.R."/>
            <person name="Stajich J.E."/>
            <person name="Tunlid A."/>
            <person name="Tuskan G."/>
            <person name="Grigoriev I.V."/>
        </authorList>
    </citation>
    <scope>NUCLEOTIDE SEQUENCE [LARGE SCALE GENOMIC DNA]</scope>
    <source>
        <strain evidence="2">S238N-H82 / ATCC MYA-4686</strain>
    </source>
</reference>
<proteinExistence type="predicted"/>
<accession>B0DZT4</accession>
<organism evidence="2">
    <name type="scientific">Laccaria bicolor (strain S238N-H82 / ATCC MYA-4686)</name>
    <name type="common">Bicoloured deceiver</name>
    <name type="synonym">Laccaria laccata var. bicolor</name>
    <dbReference type="NCBI Taxonomy" id="486041"/>
    <lineage>
        <taxon>Eukaryota</taxon>
        <taxon>Fungi</taxon>
        <taxon>Dikarya</taxon>
        <taxon>Basidiomycota</taxon>
        <taxon>Agaricomycotina</taxon>
        <taxon>Agaricomycetes</taxon>
        <taxon>Agaricomycetidae</taxon>
        <taxon>Agaricales</taxon>
        <taxon>Agaricineae</taxon>
        <taxon>Hydnangiaceae</taxon>
        <taxon>Laccaria</taxon>
    </lineage>
</organism>
<evidence type="ECO:0000313" key="2">
    <source>
        <dbReference type="Proteomes" id="UP000001194"/>
    </source>
</evidence>
<gene>
    <name evidence="1" type="ORF">LACBIDRAFT_334640</name>
</gene>
<dbReference type="AlphaFoldDB" id="B0DZT4"/>
<name>B0DZT4_LACBS</name>
<dbReference type="KEGG" id="lbc:LACBIDRAFT_334640"/>
<evidence type="ECO:0000313" key="1">
    <source>
        <dbReference type="EMBL" id="EDQ99932.1"/>
    </source>
</evidence>
<keyword evidence="2" id="KW-1185">Reference proteome</keyword>
<dbReference type="GeneID" id="6085104"/>
<protein>
    <submittedName>
        <fullName evidence="1">Predicted protein</fullName>
    </submittedName>
</protein>
<dbReference type="EMBL" id="DS547157">
    <property type="protein sequence ID" value="EDQ99932.1"/>
    <property type="molecule type" value="Genomic_DNA"/>
</dbReference>